<proteinExistence type="predicted"/>
<organism evidence="2 3">
    <name type="scientific">Polarella glacialis</name>
    <name type="common">Dinoflagellate</name>
    <dbReference type="NCBI Taxonomy" id="89957"/>
    <lineage>
        <taxon>Eukaryota</taxon>
        <taxon>Sar</taxon>
        <taxon>Alveolata</taxon>
        <taxon>Dinophyceae</taxon>
        <taxon>Suessiales</taxon>
        <taxon>Suessiaceae</taxon>
        <taxon>Polarella</taxon>
    </lineage>
</organism>
<sequence>ELRALGGESRLAEVPRVPPVRPKVRHKLPLNETRVSKVGRTPDQPGDSFVSRGLFPRPTTGLGSSSVDCNQEALAAALKSGGACSVFGRFTTQLPSAQDGR</sequence>
<feature type="non-terminal residue" evidence="2">
    <location>
        <position position="1"/>
    </location>
</feature>
<name>A0A813KGJ0_POLGL</name>
<accession>A0A813KGJ0</accession>
<evidence type="ECO:0000313" key="3">
    <source>
        <dbReference type="Proteomes" id="UP000626109"/>
    </source>
</evidence>
<protein>
    <submittedName>
        <fullName evidence="2">Uncharacterized protein</fullName>
    </submittedName>
</protein>
<evidence type="ECO:0000256" key="1">
    <source>
        <dbReference type="SAM" id="MobiDB-lite"/>
    </source>
</evidence>
<dbReference type="EMBL" id="CAJNNW010028962">
    <property type="protein sequence ID" value="CAE8698435.1"/>
    <property type="molecule type" value="Genomic_DNA"/>
</dbReference>
<gene>
    <name evidence="2" type="ORF">PGLA2088_LOCUS30740</name>
</gene>
<evidence type="ECO:0000313" key="2">
    <source>
        <dbReference type="EMBL" id="CAE8698435.1"/>
    </source>
</evidence>
<dbReference type="AlphaFoldDB" id="A0A813KGJ0"/>
<dbReference type="Proteomes" id="UP000626109">
    <property type="component" value="Unassembled WGS sequence"/>
</dbReference>
<reference evidence="2" key="1">
    <citation type="submission" date="2021-02" db="EMBL/GenBank/DDBJ databases">
        <authorList>
            <person name="Dougan E. K."/>
            <person name="Rhodes N."/>
            <person name="Thang M."/>
            <person name="Chan C."/>
        </authorList>
    </citation>
    <scope>NUCLEOTIDE SEQUENCE</scope>
</reference>
<comment type="caution">
    <text evidence="2">The sequence shown here is derived from an EMBL/GenBank/DDBJ whole genome shotgun (WGS) entry which is preliminary data.</text>
</comment>
<feature type="region of interest" description="Disordered" evidence="1">
    <location>
        <begin position="16"/>
        <end position="57"/>
    </location>
</feature>